<keyword evidence="2" id="KW-1185">Reference proteome</keyword>
<organism evidence="1 2">
    <name type="scientific">Candidatus Contendobacter odensis Run_B_J11</name>
    <dbReference type="NCBI Taxonomy" id="1400861"/>
    <lineage>
        <taxon>Bacteria</taxon>
        <taxon>Pseudomonadati</taxon>
        <taxon>Pseudomonadota</taxon>
        <taxon>Gammaproteobacteria</taxon>
        <taxon>Candidatus Competibacteraceae</taxon>
        <taxon>Candidatus Contendibacter</taxon>
    </lineage>
</organism>
<name>A0A7U7J593_9GAMM</name>
<accession>A0A7U7J593</accession>
<dbReference type="AlphaFoldDB" id="A0A7U7J593"/>
<proteinExistence type="predicted"/>
<evidence type="ECO:0000313" key="2">
    <source>
        <dbReference type="Proteomes" id="UP000019184"/>
    </source>
</evidence>
<evidence type="ECO:0000313" key="1">
    <source>
        <dbReference type="EMBL" id="CDH46492.1"/>
    </source>
</evidence>
<dbReference type="Proteomes" id="UP000019184">
    <property type="component" value="Unassembled WGS sequence"/>
</dbReference>
<gene>
    <name evidence="1" type="ORF">BN874_460113</name>
</gene>
<dbReference type="EMBL" id="CBTK010000261">
    <property type="protein sequence ID" value="CDH46492.1"/>
    <property type="molecule type" value="Genomic_DNA"/>
</dbReference>
<sequence>MQHHVHIAVFLRFNPCCIGLVIATGTPDFNSFRVKKFQSLLYWISHCDRHELIATIVLY</sequence>
<protein>
    <submittedName>
        <fullName evidence="1">Uncharacterized protein</fullName>
    </submittedName>
</protein>
<reference evidence="1 2" key="1">
    <citation type="journal article" date="2014" name="ISME J.">
        <title>Candidatus Competibacter-lineage genomes retrieved from metagenomes reveal functional metabolic diversity.</title>
        <authorList>
            <person name="McIlroy S.J."/>
            <person name="Albertsen M."/>
            <person name="Andresen E.K."/>
            <person name="Saunders A.M."/>
            <person name="Kristiansen R."/>
            <person name="Stokholm-Bjerregaard M."/>
            <person name="Nielsen K.L."/>
            <person name="Nielsen P.H."/>
        </authorList>
    </citation>
    <scope>NUCLEOTIDE SEQUENCE [LARGE SCALE GENOMIC DNA]</scope>
    <source>
        <strain evidence="1 2">Run_B_J11</strain>
    </source>
</reference>
<comment type="caution">
    <text evidence="1">The sequence shown here is derived from an EMBL/GenBank/DDBJ whole genome shotgun (WGS) entry which is preliminary data.</text>
</comment>